<evidence type="ECO:0000256" key="3">
    <source>
        <dbReference type="ARBA" id="ARBA00023237"/>
    </source>
</evidence>
<name>A0A5S9NV41_9GAMM</name>
<dbReference type="EMBL" id="CACSIO010000012">
    <property type="protein sequence ID" value="CAA0109767.1"/>
    <property type="molecule type" value="Genomic_DNA"/>
</dbReference>
<accession>A0A5S9NV41</accession>
<evidence type="ECO:0000256" key="1">
    <source>
        <dbReference type="ARBA" id="ARBA00004442"/>
    </source>
</evidence>
<feature type="region of interest" description="Disordered" evidence="4">
    <location>
        <begin position="251"/>
        <end position="271"/>
    </location>
</feature>
<gene>
    <name evidence="7" type="ORF">OPDIPICF_01500</name>
    <name evidence="6" type="ORF">OPDIPICF_03969</name>
</gene>
<evidence type="ECO:0000256" key="2">
    <source>
        <dbReference type="ARBA" id="ARBA00023136"/>
    </source>
</evidence>
<protein>
    <submittedName>
        <fullName evidence="6">Uncharacterized protein</fullName>
    </submittedName>
</protein>
<evidence type="ECO:0000256" key="4">
    <source>
        <dbReference type="SAM" id="MobiDB-lite"/>
    </source>
</evidence>
<sequence length="324" mass="34779">MYKTLVVASLAAASTLSHAYQVELNYGGSYNKSKTEHKETGTKTKSTPLKSHSVDMRVYLTPVSIEKGPLALAAFFDKASSFDLNYNRVISDNRTENIGLGYSGVTSNIIYRASVNSNIGEKRQEQRSYNIEAGAYISDWHTLTGSLQYSRGRSYADNPGFGNVAPFRSEAASDSYSMAVNYLGVVPLGSSDQFLQINGSLGYGNGTGKFDSAIAQSNSDNSSFSLRAGVTWYPIKSLGLSANLNRFTANSDSESVTTLPQGSSTNKSDTKTNGVAANLGIQWFPIPALALRASYSISTLTNDTGDNKFETDGSGFAGGLSYRF</sequence>
<dbReference type="InterPro" id="IPR036942">
    <property type="entry name" value="Beta-barrel_TonB_sf"/>
</dbReference>
<evidence type="ECO:0000313" key="7">
    <source>
        <dbReference type="EMBL" id="CAA0109767.1"/>
    </source>
</evidence>
<keyword evidence="8" id="KW-1185">Reference proteome</keyword>
<dbReference type="EMBL" id="CACSIO010000003">
    <property type="protein sequence ID" value="CAA0094424.1"/>
    <property type="molecule type" value="Genomic_DNA"/>
</dbReference>
<dbReference type="AlphaFoldDB" id="A0A5S9NV41"/>
<organism evidence="6 8">
    <name type="scientific">BD1-7 clade bacterium</name>
    <dbReference type="NCBI Taxonomy" id="2029982"/>
    <lineage>
        <taxon>Bacteria</taxon>
        <taxon>Pseudomonadati</taxon>
        <taxon>Pseudomonadota</taxon>
        <taxon>Gammaproteobacteria</taxon>
        <taxon>Cellvibrionales</taxon>
        <taxon>Spongiibacteraceae</taxon>
        <taxon>BD1-7 clade</taxon>
    </lineage>
</organism>
<keyword evidence="2" id="KW-0472">Membrane</keyword>
<evidence type="ECO:0000313" key="8">
    <source>
        <dbReference type="Proteomes" id="UP000441399"/>
    </source>
</evidence>
<comment type="subcellular location">
    <subcellularLocation>
        <location evidence="1">Cell outer membrane</location>
    </subcellularLocation>
</comment>
<dbReference type="OrthoDB" id="6225858at2"/>
<feature type="chain" id="PRO_5036372877" evidence="5">
    <location>
        <begin position="20"/>
        <end position="324"/>
    </location>
</feature>
<dbReference type="Gene3D" id="2.40.170.20">
    <property type="entry name" value="TonB-dependent receptor, beta-barrel domain"/>
    <property type="match status" value="1"/>
</dbReference>
<reference evidence="6 8" key="1">
    <citation type="submission" date="2019-11" db="EMBL/GenBank/DDBJ databases">
        <authorList>
            <person name="Holert J."/>
        </authorList>
    </citation>
    <scope>NUCLEOTIDE SEQUENCE [LARGE SCALE GENOMIC DNA]</scope>
    <source>
        <strain evidence="6">SB11_3</strain>
    </source>
</reference>
<evidence type="ECO:0000256" key="5">
    <source>
        <dbReference type="SAM" id="SignalP"/>
    </source>
</evidence>
<keyword evidence="5" id="KW-0732">Signal</keyword>
<keyword evidence="3" id="KW-0998">Cell outer membrane</keyword>
<evidence type="ECO:0000313" key="6">
    <source>
        <dbReference type="EMBL" id="CAA0094424.1"/>
    </source>
</evidence>
<dbReference type="GO" id="GO:0009279">
    <property type="term" value="C:cell outer membrane"/>
    <property type="evidence" value="ECO:0007669"/>
    <property type="project" value="UniProtKB-SubCell"/>
</dbReference>
<dbReference type="Proteomes" id="UP000441399">
    <property type="component" value="Unassembled WGS sequence"/>
</dbReference>
<dbReference type="SUPFAM" id="SSF56935">
    <property type="entry name" value="Porins"/>
    <property type="match status" value="1"/>
</dbReference>
<feature type="signal peptide" evidence="5">
    <location>
        <begin position="1"/>
        <end position="19"/>
    </location>
</feature>
<proteinExistence type="predicted"/>